<reference evidence="1 2" key="1">
    <citation type="submission" date="2016-10" db="EMBL/GenBank/DDBJ databases">
        <authorList>
            <person name="de Groot N.N."/>
        </authorList>
    </citation>
    <scope>NUCLEOTIDE SEQUENCE [LARGE SCALE GENOMIC DNA]</scope>
    <source>
        <strain evidence="1 2">DSM 25186</strain>
    </source>
</reference>
<evidence type="ECO:0000313" key="2">
    <source>
        <dbReference type="Proteomes" id="UP000198510"/>
    </source>
</evidence>
<dbReference type="Proteomes" id="UP000198510">
    <property type="component" value="Unassembled WGS sequence"/>
</dbReference>
<dbReference type="Gene3D" id="1.25.40.10">
    <property type="entry name" value="Tetratricopeptide repeat domain"/>
    <property type="match status" value="1"/>
</dbReference>
<dbReference type="EMBL" id="FNFO01000003">
    <property type="protein sequence ID" value="SDK83167.1"/>
    <property type="molecule type" value="Genomic_DNA"/>
</dbReference>
<accession>A0A1G9F478</accession>
<dbReference type="PANTHER" id="PTHR37841">
    <property type="entry name" value="GLR2918 PROTEIN"/>
    <property type="match status" value="1"/>
</dbReference>
<dbReference type="InterPro" id="IPR032774">
    <property type="entry name" value="WG_beta_rep"/>
</dbReference>
<keyword evidence="2" id="KW-1185">Reference proteome</keyword>
<sequence>MWTCLYAGCNAPRSALHQLEKEKYEAASKKWRKVLAKDSAQVAGLYVASRYFVEADTTANPFDSAYHYITAAQRVYALAPDEGAKQLKKLKLDSTALDRQKIKVDSLAFAYARSVHTVPAYQAFLDRYASAPQRPAATATRDSLAFEAAKAEGTYQAYQRFLKQYPDARQAREANEIYELLLYENQTASGTLEAYENFVRRYPHNAYLTEAQRHIYALRTAPHTPEAYALFYADYPHAHVAPHALEWLFLFHREEGTLEQFANQYSLPSADSMLIRLTTATTQLLPMPANARWGFIDEAGQWRIPARYDAPTDEYRCAEVDAPYFVLHQNARAGLVDRAGKPLTAFRYDRLEALRPGIYRAERGDSVGLVTGADGETIPLQFEDISLVGGFLVRAETGGQVRLLTLQGHNVLKGTFEDISMEDDQLLVRQNGRYAVLRWTQLLNDLQQNRAPRPQFQFHEVVPQPQESFLVRVGDRWGVVNARLKPIVPVTADAVEYTPGGWLVQKDQQYFLMNRDGQPLHPQGFERVIFNTQFYGVKVAGRWGVLNQAGAFYKEPAYDSVQFLAENILLLSLNDNLFAAFGQDKMVNFNRYQKVEVLTNKFTLGANETPVYLLLATDAAGRQSLFNSQGEQIMASRYDRIALLGNQLLMAERNRKTGIYDLQGNTIVPARYDGAGFFNGRVMLLQRGKFGMFDPTLQHLIPPQYEATLRPLAESTNAYIALKKGSYGLIDSQNHPLIPFTMDEIRHWTEGISLVRQNGRWVFWEWGKNEAASEPMDAIRFLRETPEESVLRVERGLRYGVLSSVYGEVLPVRYEEVIDLGQDRPLYFAALQAEEGQYHVDYVNAEGVPFHQVVVDEETYDTLICE</sequence>
<evidence type="ECO:0000313" key="1">
    <source>
        <dbReference type="EMBL" id="SDK83167.1"/>
    </source>
</evidence>
<name>A0A1G9F478_9BACT</name>
<dbReference type="PANTHER" id="PTHR37841:SF1">
    <property type="entry name" value="DUF3298 DOMAIN-CONTAINING PROTEIN"/>
    <property type="match status" value="1"/>
</dbReference>
<gene>
    <name evidence="1" type="ORF">SAMN05421823_103668</name>
</gene>
<dbReference type="STRING" id="1075417.SAMN05421823_103668"/>
<dbReference type="Pfam" id="PF14903">
    <property type="entry name" value="WG_beta_rep"/>
    <property type="match status" value="3"/>
</dbReference>
<proteinExistence type="predicted"/>
<protein>
    <submittedName>
        <fullName evidence="1">WG containing repeat-containing protein</fullName>
    </submittedName>
</protein>
<dbReference type="AlphaFoldDB" id="A0A1G9F478"/>
<organism evidence="1 2">
    <name type="scientific">Catalinimonas alkaloidigena</name>
    <dbReference type="NCBI Taxonomy" id="1075417"/>
    <lineage>
        <taxon>Bacteria</taxon>
        <taxon>Pseudomonadati</taxon>
        <taxon>Bacteroidota</taxon>
        <taxon>Cytophagia</taxon>
        <taxon>Cytophagales</taxon>
        <taxon>Catalimonadaceae</taxon>
        <taxon>Catalinimonas</taxon>
    </lineage>
</organism>
<dbReference type="InterPro" id="IPR011990">
    <property type="entry name" value="TPR-like_helical_dom_sf"/>
</dbReference>